<dbReference type="InterPro" id="IPR027417">
    <property type="entry name" value="P-loop_NTPase"/>
</dbReference>
<dbReference type="Proteomes" id="UP001597511">
    <property type="component" value="Unassembled WGS sequence"/>
</dbReference>
<evidence type="ECO:0000313" key="2">
    <source>
        <dbReference type="EMBL" id="MFD2920143.1"/>
    </source>
</evidence>
<evidence type="ECO:0000259" key="1">
    <source>
        <dbReference type="SMART" id="SM00382"/>
    </source>
</evidence>
<keyword evidence="3" id="KW-1185">Reference proteome</keyword>
<dbReference type="SMART" id="SM00382">
    <property type="entry name" value="AAA"/>
    <property type="match status" value="1"/>
</dbReference>
<dbReference type="InterPro" id="IPR003959">
    <property type="entry name" value="ATPase_AAA_core"/>
</dbReference>
<comment type="caution">
    <text evidence="2">The sequence shown here is derived from an EMBL/GenBank/DDBJ whole genome shotgun (WGS) entry which is preliminary data.</text>
</comment>
<dbReference type="InterPro" id="IPR057224">
    <property type="entry name" value="DUF7902"/>
</dbReference>
<dbReference type="Pfam" id="PF12458">
    <property type="entry name" value="DUF3686"/>
    <property type="match status" value="1"/>
</dbReference>
<dbReference type="InterPro" id="IPR003593">
    <property type="entry name" value="AAA+_ATPase"/>
</dbReference>
<name>A0ABW6A4A2_9BACT</name>
<sequence>MAETGQQITTALDSGTYEIIRSRLNEQRVELVQRLSKLNTARKEIFNSTGFELIANQRITTENNGVARGIMAFGELCIFGYNVHFGLRESIRLSDVFNIYRFTDNHFEPQPLTLIEDEGFITDFTNLYKYYRDSIFAKFTKTENYLYMIFQTSKNPDDRKAFKWLIKNNKLHYVDDRSIHEVKKTAQHDFDWIKTGLENRKLGRYPHISILDKVFIETIGGDITFKIEDNTDTGKGIYAEPVNSKDQQLDDAEYNYADLGNLIALKIKPYQEDYRTYIFNVRTKEVVPIKMLLDAGILLPDNQGIIFPNGYYLQNGISKIFESNLTDLDFIRSIASPNGEDFLYIFYQRHSNTYVLMSYNVIMQQVETPIVCNGFTVFDDGKLIYFRTENEAIRHHQVQIWQTPYTAVLVENKAMAENVLYKIGNKDIVSAMSESQEVIQLLNKEDSYEGLYEDIVKKTGDIIDSYFWIRDAETFDLSAPLNQIKDIANTAIDEFAKVQTQRQHARDVLAGMQQRVDNLVIDIKNAVITALDQLVQLLATTRQTQGAVIDLLNVKYIDTGAVDALQEVLQQYNLQLSQDTINYLLRDEALQPYEEKVAVQKAEVKKVTKVIDAQVIETAVKDIASELEVLIDILNSLKIEDTTQTTRIIEKISVIFASLNEVKADLARTITALRSSEATGEFHAQLTLLEQSIVNFLDLSTSPEKCEDYLTKISVQIEELESRFADFDEFVLKIADKRDEVIKAFSGKKEMLTAQINKRTTSLEQIGLRILKNIENKAQTFHSKENIYAFFSTDLMIDKIRNLVSDLKALGDVGKAENLENLVRVAQEDALRALKDKTDLFVDGQNIIALGNYKFTVNKQVLNLTIVRKNEGLYYHLIGTGFYKKVEAEEIYRYQHVWEQELVSENQEVYRAEYLAYQALLESVQHDSRWDAAPFITEKTERDYAAGYLKGVHNTDALLIYTQLQSLRTELGALQYAPAVRVAGQLFWFTLSDTAKQKLQHVIRAAQAIGASFPGSNRLGIVEKEVAALAAGHAFLHPAFEVSLVSRYLYEEFGINKQFSNSQQAGLIKKDFLAFLQKNKRTEAFQQDVHQDLFSLEEKFYITQNWVSAFVQQDIQKYNSLYTDEAVCLLLFKEYPYKEKTAADTVHVTGLKGVFKTIVNQETVIQYHAFIEKLQQFVTVTVPAFQAFNTLKENLVNDYRQSLKINEFEPKVLSSFVRNKLINEVYFPLIGANLAKQIGTAGDDKRTARMGLLLLVSPPGYGKTTLMEYLAKTMGLHFVKINGPTIGHQITSIDPSEAKTSGAREELKKINLSFEMADNVMLYVDDIQHCNAEFLQKFISLADGQRKMDGIFEGESKTYDLRGKRFCLVMAGNPYTESGEKFKIPDMLANRADVYNLGDVIGNTEDLFKLSLIENAVAENKYLLQITNKSFDDIYKLVNYVETNSDILPDLEGNHPSQVIDEAIAVLKNLLRIRYIVIKVNAQYIASAAMKDAYRTEPAFKMQGSYRNMNKMAARVVPLMNTGEVQTLLLSHYEGESQTLTADAEANLLKLKELAGVITAAELERWEQIKQIFRQNNKFGGLEQGDATGKMLVQLNDFNGHLQAIANAIKKASE</sequence>
<dbReference type="Pfam" id="PF25472">
    <property type="entry name" value="DUF7902"/>
    <property type="match status" value="1"/>
</dbReference>
<dbReference type="Gene3D" id="3.40.50.300">
    <property type="entry name" value="P-loop containing nucleotide triphosphate hydrolases"/>
    <property type="match status" value="1"/>
</dbReference>
<accession>A0ABW6A4A2</accession>
<dbReference type="EMBL" id="JBHUOZ010000003">
    <property type="protein sequence ID" value="MFD2920143.1"/>
    <property type="molecule type" value="Genomic_DNA"/>
</dbReference>
<feature type="domain" description="AAA+ ATPase" evidence="1">
    <location>
        <begin position="1249"/>
        <end position="1402"/>
    </location>
</feature>
<dbReference type="InterPro" id="IPR020958">
    <property type="entry name" value="DUF3686"/>
</dbReference>
<organism evidence="2 3">
    <name type="scientific">Terrimonas rubra</name>
    <dbReference type="NCBI Taxonomy" id="1035890"/>
    <lineage>
        <taxon>Bacteria</taxon>
        <taxon>Pseudomonadati</taxon>
        <taxon>Bacteroidota</taxon>
        <taxon>Chitinophagia</taxon>
        <taxon>Chitinophagales</taxon>
        <taxon>Chitinophagaceae</taxon>
        <taxon>Terrimonas</taxon>
    </lineage>
</organism>
<dbReference type="RefSeq" id="WP_386098078.1">
    <property type="nucleotide sequence ID" value="NZ_JBHUOZ010000003.1"/>
</dbReference>
<reference evidence="3" key="1">
    <citation type="journal article" date="2019" name="Int. J. Syst. Evol. Microbiol.">
        <title>The Global Catalogue of Microorganisms (GCM) 10K type strain sequencing project: providing services to taxonomists for standard genome sequencing and annotation.</title>
        <authorList>
            <consortium name="The Broad Institute Genomics Platform"/>
            <consortium name="The Broad Institute Genome Sequencing Center for Infectious Disease"/>
            <person name="Wu L."/>
            <person name="Ma J."/>
        </authorList>
    </citation>
    <scope>NUCLEOTIDE SEQUENCE [LARGE SCALE GENOMIC DNA]</scope>
    <source>
        <strain evidence="3">KCTC 23299</strain>
    </source>
</reference>
<dbReference type="SUPFAM" id="SSF52540">
    <property type="entry name" value="P-loop containing nucleoside triphosphate hydrolases"/>
    <property type="match status" value="1"/>
</dbReference>
<protein>
    <submittedName>
        <fullName evidence="2">DNA repair ATPase</fullName>
    </submittedName>
</protein>
<dbReference type="Pfam" id="PF00004">
    <property type="entry name" value="AAA"/>
    <property type="match status" value="1"/>
</dbReference>
<gene>
    <name evidence="2" type="ORF">ACFS6H_10510</name>
</gene>
<proteinExistence type="predicted"/>
<evidence type="ECO:0000313" key="3">
    <source>
        <dbReference type="Proteomes" id="UP001597511"/>
    </source>
</evidence>